<feature type="compositionally biased region" description="Low complexity" evidence="3">
    <location>
        <begin position="1164"/>
        <end position="1215"/>
    </location>
</feature>
<dbReference type="OrthoDB" id="21001at2759"/>
<feature type="compositionally biased region" description="Low complexity" evidence="3">
    <location>
        <begin position="981"/>
        <end position="1012"/>
    </location>
</feature>
<feature type="region of interest" description="Disordered" evidence="3">
    <location>
        <begin position="1164"/>
        <end position="1216"/>
    </location>
</feature>
<gene>
    <name evidence="5" type="ORF">CYY_006029</name>
</gene>
<dbReference type="EMBL" id="AJWJ01000260">
    <property type="protein sequence ID" value="KAF2072650.1"/>
    <property type="molecule type" value="Genomic_DNA"/>
</dbReference>
<evidence type="ECO:0000256" key="1">
    <source>
        <dbReference type="ARBA" id="ARBA00022723"/>
    </source>
</evidence>
<accession>A0A8J4PTB4</accession>
<dbReference type="InterPro" id="IPR046349">
    <property type="entry name" value="C1-like_sf"/>
</dbReference>
<dbReference type="PANTHER" id="PTHR14689">
    <property type="entry name" value="PHORBOL-ESTER_DAG-TYPE DOMAIN-CONTAINING PROTEIN"/>
    <property type="match status" value="1"/>
</dbReference>
<dbReference type="PANTHER" id="PTHR14689:SF2">
    <property type="entry name" value="PHORBOL-ESTER_DAG-TYPE DOMAIN-CONTAINING PROTEIN"/>
    <property type="match status" value="1"/>
</dbReference>
<sequence>MDPLPLQHDWAKKHFNTPPYCFICSKLIWGAGKLAYYCKSCHVTCHYECNTKSEHIPSFCTVVKHDWSKDSFDTNPTCSGCNNIIFSHKGKAHGFSCSKCNFKSHKNCKNLCGRCESTKSSTSLLSLIKSSSESSSKSSGTLESLFTPFNMSIDLNNPVISPSGAGDPNSPNPNRLSRSVWSANQQLSASSNNLPVTSISISSSVASIPSSPNLDSSQYRSLARSVDLNSPRFNSLVASGSLSIDANASIAGGLDDVMFELDNTFIPRSVDQKRQFFEKMKFFLLCFSYRLDPEYNLYINDIKQQIQQQADKLSSSTTSSSSRPSSPTPTPTSTPTPAAVSPLDFFYGDMVKYRSISQVFHSEMLTSGRVRSAKQYDHYKSLFECLLIMYSNYWDEDSDSLYRLAMDIYTFLSTHKVDPENILIGMTPSKEIQRRVKKHFYPTHLDLQQKAPSKFKGKWDLRISRSSLIDNITTWGQIENKDSLMKVVKEFSKHLENEKYKEGDIIIAKLPKNWNDKQQASSVNDPLSSSSSTPLLGVISDSNHHEFDEGSFILGRFIKEADPLGLNCLIYIQADELKPLRIPTSRLVSFRILDIIVPSEKNRIERLITNPFDAFITELRSAVKETTKARLAERGYNVALIGQGLLFNGVQCSNIEGLNKLRKMISSFDSLPEYLTSIDTFSHEATQFFLKYLKSLYMSEMNGNHCIYFNREETLNHPIINLDIIQIETMSYEYDLLHNSSNLNNAYNSNSSNSNSGNSNLDQDPSFKYFSSLKNQYIKFKPYLPNIKSMINEIETGRKYCITAKDSLTGLVSECDLAIDTINNTNTRIFDSTKKRELTNWYLQLIRETIDSYLKETGYDGNAVPENYIDRPPQSLSKVRENLRIVNLVLKPNNKVEFEHRLQRLILPLKKKIYAGIDEFLSAAEILFVEKLKEHKAMLESYSDEFVIVDDIQECDLRSTLALLKSVYLIISNSPVLTPTGGNNNNPGSSSSSPVSQSSSPLYTTASTSPSSPLSFSTLSNALRSSSGGLDQPIIATGVPGNHIPIVLKLYNLVEDIVYIREMRSLEEKFYSNEILSECTWVNDKQQQQQNQALSNIVPITGLIFSRLLRLKHELRTVLEVWESNKLPINNYVPLNSSPSSQSSSSTLSSTSSQSLNVSSLSISSPSSSSSSSLSSSTLTAGNSNSNNSLSPSSSYTSLPSTINNNNNNNNGLNNSRVNHQIIIGKKDDLYISNN</sequence>
<keyword evidence="1" id="KW-0479">Metal-binding</keyword>
<reference evidence="5" key="1">
    <citation type="submission" date="2020-01" db="EMBL/GenBank/DDBJ databases">
        <title>Development of genomics and gene disruption for Polysphondylium violaceum indicates a role for the polyketide synthase stlB in stalk morphogenesis.</title>
        <authorList>
            <person name="Narita B."/>
            <person name="Kawabe Y."/>
            <person name="Kin K."/>
            <person name="Saito T."/>
            <person name="Gibbs R."/>
            <person name="Kuspa A."/>
            <person name="Muzny D."/>
            <person name="Queller D."/>
            <person name="Richards S."/>
            <person name="Strassman J."/>
            <person name="Sucgang R."/>
            <person name="Worley K."/>
            <person name="Schaap P."/>
        </authorList>
    </citation>
    <scope>NUCLEOTIDE SEQUENCE</scope>
    <source>
        <strain evidence="5">QSvi11</strain>
    </source>
</reference>
<dbReference type="InterPro" id="IPR002219">
    <property type="entry name" value="PKC_DAG/PE"/>
</dbReference>
<evidence type="ECO:0000313" key="6">
    <source>
        <dbReference type="Proteomes" id="UP000695562"/>
    </source>
</evidence>
<dbReference type="Pfam" id="PF00130">
    <property type="entry name" value="C1_1"/>
    <property type="match status" value="1"/>
</dbReference>
<dbReference type="GO" id="GO:0046872">
    <property type="term" value="F:metal ion binding"/>
    <property type="evidence" value="ECO:0007669"/>
    <property type="project" value="UniProtKB-KW"/>
</dbReference>
<protein>
    <recommendedName>
        <fullName evidence="4">Phorbol-ester/DAG-type domain-containing protein</fullName>
    </recommendedName>
</protein>
<evidence type="ECO:0000259" key="4">
    <source>
        <dbReference type="PROSITE" id="PS50081"/>
    </source>
</evidence>
<feature type="compositionally biased region" description="Low complexity" evidence="3">
    <location>
        <begin position="310"/>
        <end position="325"/>
    </location>
</feature>
<feature type="region of interest" description="Disordered" evidence="3">
    <location>
        <begin position="310"/>
        <end position="337"/>
    </location>
</feature>
<evidence type="ECO:0000313" key="5">
    <source>
        <dbReference type="EMBL" id="KAF2072650.1"/>
    </source>
</evidence>
<dbReference type="CDD" id="cd00029">
    <property type="entry name" value="C1"/>
    <property type="match status" value="2"/>
</dbReference>
<dbReference type="Gene3D" id="3.30.60.20">
    <property type="match status" value="2"/>
</dbReference>
<dbReference type="AlphaFoldDB" id="A0A8J4PTB4"/>
<proteinExistence type="predicted"/>
<evidence type="ECO:0000256" key="2">
    <source>
        <dbReference type="ARBA" id="ARBA00022833"/>
    </source>
</evidence>
<keyword evidence="2" id="KW-0862">Zinc</keyword>
<keyword evidence="6" id="KW-1185">Reference proteome</keyword>
<dbReference type="PROSITE" id="PS50081">
    <property type="entry name" value="ZF_DAG_PE_2"/>
    <property type="match status" value="2"/>
</dbReference>
<organism evidence="5 6">
    <name type="scientific">Polysphondylium violaceum</name>
    <dbReference type="NCBI Taxonomy" id="133409"/>
    <lineage>
        <taxon>Eukaryota</taxon>
        <taxon>Amoebozoa</taxon>
        <taxon>Evosea</taxon>
        <taxon>Eumycetozoa</taxon>
        <taxon>Dictyostelia</taxon>
        <taxon>Dictyosteliales</taxon>
        <taxon>Dictyosteliaceae</taxon>
        <taxon>Polysphondylium</taxon>
    </lineage>
</organism>
<feature type="region of interest" description="Disordered" evidence="3">
    <location>
        <begin position="157"/>
        <end position="177"/>
    </location>
</feature>
<name>A0A8J4PTB4_9MYCE</name>
<evidence type="ECO:0000256" key="3">
    <source>
        <dbReference type="SAM" id="MobiDB-lite"/>
    </source>
</evidence>
<feature type="domain" description="Phorbol-ester/DAG-type" evidence="4">
    <location>
        <begin position="64"/>
        <end position="115"/>
    </location>
</feature>
<comment type="caution">
    <text evidence="5">The sequence shown here is derived from an EMBL/GenBank/DDBJ whole genome shotgun (WGS) entry which is preliminary data.</text>
</comment>
<dbReference type="Proteomes" id="UP000695562">
    <property type="component" value="Unassembled WGS sequence"/>
</dbReference>
<feature type="domain" description="Phorbol-ester/DAG-type" evidence="4">
    <location>
        <begin position="7"/>
        <end position="60"/>
    </location>
</feature>
<dbReference type="SMART" id="SM00109">
    <property type="entry name" value="C1"/>
    <property type="match status" value="2"/>
</dbReference>
<feature type="region of interest" description="Disordered" evidence="3">
    <location>
        <begin position="979"/>
        <end position="1012"/>
    </location>
</feature>
<dbReference type="SUPFAM" id="SSF57889">
    <property type="entry name" value="Cysteine-rich domain"/>
    <property type="match status" value="2"/>
</dbReference>